<sequence length="1279" mass="153377">MLKQKNAFYIFIRSILLSLLIYIWSGENVMTYNRNIKHRNNLSFYIYNNNIYDSKHVYNIYKKEIKKQKNCHIKKIKNQHFLEHINNNTDSNKYLLNKNDLLKHLEILSQQFLEKKLQPFEKVPEERNNINNDENKNKNNFSINNLYHYIQSTHPSGLQNIKFIYQDRKKYTFTKNKISDDFLNTEQVPIESSLLKKYTKDEDQKNCHTEKDITHNDIHNNIQSNNNMCNDLSNNSILCMTTNKYIPRDQKICSIPNNYIINYENIIQEIQMFVDHFNNYYKVNYLKYIFKNNIEDEINKLDSITILLYDIYIKHNSFLNFIKYYNSSSIYLKYWDIKLTLIITYIHFISKYINSLLYIYNFNNSLFTLLHKYYIDHTQKKKKNCHTTHSNNYNQNGDTNHLSNHNKNVKNNEKIIYIEENINIKQHDELNKNNISNIYNINDLYIKYNYNNYIQNKIDSMYNSSSFINNIHSFIKSKTSEILKNHSNFFFYKNYEHYIQYIVNKEELNHLPLYYKDSSFYLFNNNNIKNIILYRKQMIHEFIKMCTSQENFNEPYFHFIDKNIIHKILFTNNKFFIQLDKIINTNINTNEQQKNNTHHFETLTLKKQQKLNINTLYNYIMLSFYENENIKDDNKNGDNKNGDNKNGDNKNGDNKNGDNKNGDNKNGDNKNGDNKNGDNKNVDETYNHNSDNNHHHNNNNISCEENIDINNYSNESLEKLKELIKNTINDVAYNNSIFNSFENIFNYNFVMHIYSYVSTHAIKMKSSLNLYTSNNDTNNSMQNNMKKKYDTQNNENIYKLKDNIINSSIKMKDEEKTIEELYIKECSDFNFNEYEQKEKQNENKNKNMCLIPIIDVCNHSSLSNNSTINKEDLTVTYDNVNNKICQHDEDYLKNIQQYQYNEEIDDSVKNVVNQEDSLSFYSEKKKKKKNYIDHNDNNDIISNNNKTNHNNMNPLLIPSSIMHKIQSVHLISSKNIEEGEEITVSYGNANNDLLLLEYGFIEKEKETKVYFNFDIKIIREIIIQILGVDKLPLIMLDSLEQVKVNLFKQLNIIDDNQSVYQRFDTKNLESAHITRKKKEIFNNYLRKNKYFNEYNIFTMKDRINKFFIDEKLQHDSRKKNKKNYLYIGSNHIVDPILLATIRIIIYDDINQLSKININELTSWNHYLSIDSEMVVIQILIKLIDEIIYEHFSHINYEYILKQGFIKYEDLKFLHNKFLQINTLHSNKSINLLEYNNFFITIYNILKIKELKNAKDKLNQKFNQMKHLFNEQNKNENIIK</sequence>
<gene>
    <name evidence="4" type="ORF">PGABG01_1302600</name>
</gene>
<dbReference type="Proteomes" id="UP000831156">
    <property type="component" value="Chromosome 13"/>
</dbReference>
<evidence type="ECO:0000313" key="4">
    <source>
        <dbReference type="EMBL" id="SOV17199.1"/>
    </source>
</evidence>
<name>A0ABY1URD0_9APIC</name>
<feature type="transmembrane region" description="Helical" evidence="3">
    <location>
        <begin position="7"/>
        <end position="25"/>
    </location>
</feature>
<keyword evidence="3" id="KW-0472">Membrane</keyword>
<reference evidence="4" key="1">
    <citation type="submission" date="2016-09" db="EMBL/GenBank/DDBJ databases">
        <authorList>
            <consortium name="Pathogen Informatics"/>
            <person name="Sun Q."/>
            <person name="Inoue M."/>
        </authorList>
    </citation>
    <scope>NUCLEOTIDE SEQUENCE</scope>
</reference>
<keyword evidence="3" id="KW-0812">Transmembrane</keyword>
<dbReference type="EMBL" id="LT969436">
    <property type="protein sequence ID" value="SOV17199.1"/>
    <property type="molecule type" value="Genomic_DNA"/>
</dbReference>
<evidence type="ECO:0008006" key="6">
    <source>
        <dbReference type="Google" id="ProtNLM"/>
    </source>
</evidence>
<dbReference type="SUPFAM" id="SSF82199">
    <property type="entry name" value="SET domain"/>
    <property type="match status" value="1"/>
</dbReference>
<keyword evidence="5" id="KW-1185">Reference proteome</keyword>
<feature type="region of interest" description="Disordered" evidence="2">
    <location>
        <begin position="630"/>
        <end position="700"/>
    </location>
</feature>
<accession>A0ABY1URD0</accession>
<dbReference type="InterPro" id="IPR046341">
    <property type="entry name" value="SET_dom_sf"/>
</dbReference>
<feature type="region of interest" description="Disordered" evidence="2">
    <location>
        <begin position="386"/>
        <end position="405"/>
    </location>
</feature>
<evidence type="ECO:0000256" key="3">
    <source>
        <dbReference type="SAM" id="Phobius"/>
    </source>
</evidence>
<protein>
    <recommendedName>
        <fullName evidence="6">SET domain-containing protein</fullName>
    </recommendedName>
</protein>
<dbReference type="PANTHER" id="PTHR13271:SF137">
    <property type="entry name" value="SET DOMAIN-CONTAINING PROTEIN"/>
    <property type="match status" value="1"/>
</dbReference>
<dbReference type="PANTHER" id="PTHR13271">
    <property type="entry name" value="UNCHARACTERIZED PUTATIVE METHYLTRANSFERASE"/>
    <property type="match status" value="1"/>
</dbReference>
<feature type="compositionally biased region" description="Basic and acidic residues" evidence="2">
    <location>
        <begin position="630"/>
        <end position="694"/>
    </location>
</feature>
<feature type="coiled-coil region" evidence="1">
    <location>
        <begin position="1247"/>
        <end position="1274"/>
    </location>
</feature>
<keyword evidence="3" id="KW-1133">Transmembrane helix</keyword>
<feature type="compositionally biased region" description="Polar residues" evidence="2">
    <location>
        <begin position="387"/>
        <end position="403"/>
    </location>
</feature>
<dbReference type="InterPro" id="IPR050600">
    <property type="entry name" value="SETD3_SETD6_MTase"/>
</dbReference>
<evidence type="ECO:0000256" key="2">
    <source>
        <dbReference type="SAM" id="MobiDB-lite"/>
    </source>
</evidence>
<dbReference type="Gene3D" id="3.90.1410.10">
    <property type="entry name" value="set domain protein methyltransferase, domain 1"/>
    <property type="match status" value="1"/>
</dbReference>
<evidence type="ECO:0000256" key="1">
    <source>
        <dbReference type="SAM" id="Coils"/>
    </source>
</evidence>
<organism evidence="4 5">
    <name type="scientific">Plasmodium gaboni</name>
    <dbReference type="NCBI Taxonomy" id="647221"/>
    <lineage>
        <taxon>Eukaryota</taxon>
        <taxon>Sar</taxon>
        <taxon>Alveolata</taxon>
        <taxon>Apicomplexa</taxon>
        <taxon>Aconoidasida</taxon>
        <taxon>Haemosporida</taxon>
        <taxon>Plasmodiidae</taxon>
        <taxon>Plasmodium</taxon>
        <taxon>Plasmodium (Laverania)</taxon>
    </lineage>
</organism>
<keyword evidence="1" id="KW-0175">Coiled coil</keyword>
<evidence type="ECO:0000313" key="5">
    <source>
        <dbReference type="Proteomes" id="UP000831156"/>
    </source>
</evidence>
<proteinExistence type="predicted"/>